<dbReference type="OrthoDB" id="2119658at2759"/>
<evidence type="ECO:0000313" key="3">
    <source>
        <dbReference type="Proteomes" id="UP000242180"/>
    </source>
</evidence>
<dbReference type="SUPFAM" id="SSF50729">
    <property type="entry name" value="PH domain-like"/>
    <property type="match status" value="1"/>
</dbReference>
<proteinExistence type="predicted"/>
<evidence type="ECO:0008006" key="4">
    <source>
        <dbReference type="Google" id="ProtNLM"/>
    </source>
</evidence>
<dbReference type="Proteomes" id="UP000242180">
    <property type="component" value="Unassembled WGS sequence"/>
</dbReference>
<comment type="caution">
    <text evidence="2">The sequence shown here is derived from an EMBL/GenBank/DDBJ whole genome shotgun (WGS) entry which is preliminary data.</text>
</comment>
<reference evidence="2 3" key="1">
    <citation type="submission" date="2016-07" db="EMBL/GenBank/DDBJ databases">
        <title>Pervasive Adenine N6-methylation of Active Genes in Fungi.</title>
        <authorList>
            <consortium name="DOE Joint Genome Institute"/>
            <person name="Mondo S.J."/>
            <person name="Dannebaum R.O."/>
            <person name="Kuo R.C."/>
            <person name="Labutti K."/>
            <person name="Haridas S."/>
            <person name="Kuo A."/>
            <person name="Salamov A."/>
            <person name="Ahrendt S.R."/>
            <person name="Lipzen A."/>
            <person name="Sullivan W."/>
            <person name="Andreopoulos W.B."/>
            <person name="Clum A."/>
            <person name="Lindquist E."/>
            <person name="Daum C."/>
            <person name="Ramamoorthy G.K."/>
            <person name="Gryganskyi A."/>
            <person name="Culley D."/>
            <person name="Magnuson J.K."/>
            <person name="James T.Y."/>
            <person name="O'Malley M.A."/>
            <person name="Stajich J.E."/>
            <person name="Spatafora J.W."/>
            <person name="Visel A."/>
            <person name="Grigoriev I.V."/>
        </authorList>
    </citation>
    <scope>NUCLEOTIDE SEQUENCE [LARGE SCALE GENOMIC DNA]</scope>
    <source>
        <strain evidence="2 3">NRRL 2496</strain>
    </source>
</reference>
<accession>A0A1X2HFX7</accession>
<gene>
    <name evidence="2" type="ORF">BCR43DRAFT_514194</name>
</gene>
<evidence type="ECO:0000256" key="1">
    <source>
        <dbReference type="SAM" id="MobiDB-lite"/>
    </source>
</evidence>
<name>A0A1X2HFX7_SYNRA</name>
<sequence>MYLHSRREERSLKVQLPQTARMLWKASLTKISAYNEARRTRIAPAKCIAVAVQDNNPAYSKSPPADNHGLHDYEDASLATTPSLTLSNYSEGADSIYSMTSSLSSSLSLANNNFAAPGRPVKSVTTMQIRKWLRKPLRKLHQGMIHVNTAFLLRTSVSSPVMSSPAHTRRTCLPQLASASEADIPASPSICTAIDNDEDGNDLGEQSISNGRSAFDATYHPPPSKHNHETRIASARYGQALHCKILHVNNLASSRGQEFDLDIRLNGISQTTLVRGTLCKSSKGQSGCPGPEKTFVLCVEQTSIDEQPFELAFVMARRRGQKIFWRRTKNSTQESIIVGVARIASQHLPNAHHQVVRYRLANPNNVKNWDIELTVELTWEEDNARSTLLPPAVGTHGNDSPPSDPHSDRQPWTYYTYTSGLSRLDDETLSNDDVLCDETTLRSSREHCTAGDYLTFYMHGAGFPTWQRFWVTLSDDSKLVLHSFSHKGKQPMELPLSALERVSKPTLDDQEAVCISRAHGLILLVATDTERHKIVAYADHTQHAVHWRRVLNSIIKENTCVPADPRSIDPRLFQEAYAI</sequence>
<dbReference type="EMBL" id="MCGN01000004">
    <property type="protein sequence ID" value="ORY97828.1"/>
    <property type="molecule type" value="Genomic_DNA"/>
</dbReference>
<organism evidence="2 3">
    <name type="scientific">Syncephalastrum racemosum</name>
    <name type="common">Filamentous fungus</name>
    <dbReference type="NCBI Taxonomy" id="13706"/>
    <lineage>
        <taxon>Eukaryota</taxon>
        <taxon>Fungi</taxon>
        <taxon>Fungi incertae sedis</taxon>
        <taxon>Mucoromycota</taxon>
        <taxon>Mucoromycotina</taxon>
        <taxon>Mucoromycetes</taxon>
        <taxon>Mucorales</taxon>
        <taxon>Syncephalastraceae</taxon>
        <taxon>Syncephalastrum</taxon>
    </lineage>
</organism>
<keyword evidence="3" id="KW-1185">Reference proteome</keyword>
<feature type="region of interest" description="Disordered" evidence="1">
    <location>
        <begin position="194"/>
        <end position="228"/>
    </location>
</feature>
<evidence type="ECO:0000313" key="2">
    <source>
        <dbReference type="EMBL" id="ORY97828.1"/>
    </source>
</evidence>
<dbReference type="AlphaFoldDB" id="A0A1X2HFX7"/>
<protein>
    <recommendedName>
        <fullName evidence="4">PH domain-containing protein</fullName>
    </recommendedName>
</protein>
<dbReference type="InParanoid" id="A0A1X2HFX7"/>
<feature type="region of interest" description="Disordered" evidence="1">
    <location>
        <begin position="388"/>
        <end position="411"/>
    </location>
</feature>